<accession>A0A3N4JIZ3</accession>
<proteinExistence type="predicted"/>
<dbReference type="Proteomes" id="UP000276215">
    <property type="component" value="Unassembled WGS sequence"/>
</dbReference>
<name>A0A3N4JIZ3_9PEZI</name>
<reference evidence="1 2" key="1">
    <citation type="journal article" date="2018" name="Nat. Ecol. Evol.">
        <title>Pezizomycetes genomes reveal the molecular basis of ectomycorrhizal truffle lifestyle.</title>
        <authorList>
            <person name="Murat C."/>
            <person name="Payen T."/>
            <person name="Noel B."/>
            <person name="Kuo A."/>
            <person name="Morin E."/>
            <person name="Chen J."/>
            <person name="Kohler A."/>
            <person name="Krizsan K."/>
            <person name="Balestrini R."/>
            <person name="Da Silva C."/>
            <person name="Montanini B."/>
            <person name="Hainaut M."/>
            <person name="Levati E."/>
            <person name="Barry K.W."/>
            <person name="Belfiori B."/>
            <person name="Cichocki N."/>
            <person name="Clum A."/>
            <person name="Dockter R.B."/>
            <person name="Fauchery L."/>
            <person name="Guy J."/>
            <person name="Iotti M."/>
            <person name="Le Tacon F."/>
            <person name="Lindquist E.A."/>
            <person name="Lipzen A."/>
            <person name="Malagnac F."/>
            <person name="Mello A."/>
            <person name="Molinier V."/>
            <person name="Miyauchi S."/>
            <person name="Poulain J."/>
            <person name="Riccioni C."/>
            <person name="Rubini A."/>
            <person name="Sitrit Y."/>
            <person name="Splivallo R."/>
            <person name="Traeger S."/>
            <person name="Wang M."/>
            <person name="Zifcakova L."/>
            <person name="Wipf D."/>
            <person name="Zambonelli A."/>
            <person name="Paolocci F."/>
            <person name="Nowrousian M."/>
            <person name="Ottonello S."/>
            <person name="Baldrian P."/>
            <person name="Spatafora J.W."/>
            <person name="Henrissat B."/>
            <person name="Nagy L.G."/>
            <person name="Aury J.M."/>
            <person name="Wincker P."/>
            <person name="Grigoriev I.V."/>
            <person name="Bonfante P."/>
            <person name="Martin F.M."/>
        </authorList>
    </citation>
    <scope>NUCLEOTIDE SEQUENCE [LARGE SCALE GENOMIC DNA]</scope>
    <source>
        <strain evidence="1 2">120613-1</strain>
    </source>
</reference>
<sequence>MYGKTTKPVFLYTQHGIASFIKFKALKKKKVQNSIEEDRGSTTQGRIFFSNTVKTRIYHTKKLIYSRTLEFPFSAKRGENTAKPALS</sequence>
<gene>
    <name evidence="1" type="ORF">L873DRAFT_1811544</name>
</gene>
<dbReference type="AlphaFoldDB" id="A0A3N4JIZ3"/>
<organism evidence="1 2">
    <name type="scientific">Choiromyces venosus 120613-1</name>
    <dbReference type="NCBI Taxonomy" id="1336337"/>
    <lineage>
        <taxon>Eukaryota</taxon>
        <taxon>Fungi</taxon>
        <taxon>Dikarya</taxon>
        <taxon>Ascomycota</taxon>
        <taxon>Pezizomycotina</taxon>
        <taxon>Pezizomycetes</taxon>
        <taxon>Pezizales</taxon>
        <taxon>Tuberaceae</taxon>
        <taxon>Choiromyces</taxon>
    </lineage>
</organism>
<dbReference type="EMBL" id="ML120415">
    <property type="protein sequence ID" value="RPA96380.1"/>
    <property type="molecule type" value="Genomic_DNA"/>
</dbReference>
<keyword evidence="2" id="KW-1185">Reference proteome</keyword>
<evidence type="ECO:0000313" key="1">
    <source>
        <dbReference type="EMBL" id="RPA96380.1"/>
    </source>
</evidence>
<evidence type="ECO:0000313" key="2">
    <source>
        <dbReference type="Proteomes" id="UP000276215"/>
    </source>
</evidence>
<protein>
    <submittedName>
        <fullName evidence="1">Uncharacterized protein</fullName>
    </submittedName>
</protein>